<keyword evidence="10" id="KW-1185">Reference proteome</keyword>
<feature type="transmembrane region" description="Helical" evidence="8">
    <location>
        <begin position="55"/>
        <end position="73"/>
    </location>
</feature>
<dbReference type="AlphaFoldDB" id="A0A8G0ZTH1"/>
<comment type="similarity">
    <text evidence="2">Belongs to the UPF0283 family.</text>
</comment>
<dbReference type="RefSeq" id="WP_375155660.1">
    <property type="nucleotide sequence ID" value="NZ_CP069370.1"/>
</dbReference>
<keyword evidence="7 8" id="KW-0472">Membrane</keyword>
<dbReference type="PANTHER" id="PTHR39342">
    <property type="entry name" value="UPF0283 MEMBRANE PROTEIN YCJF"/>
    <property type="match status" value="1"/>
</dbReference>
<protein>
    <submittedName>
        <fullName evidence="9">TIGR01620 family protein</fullName>
    </submittedName>
</protein>
<keyword evidence="5 8" id="KW-0812">Transmembrane</keyword>
<evidence type="ECO:0000256" key="6">
    <source>
        <dbReference type="ARBA" id="ARBA00022989"/>
    </source>
</evidence>
<dbReference type="NCBIfam" id="TIGR01620">
    <property type="entry name" value="hyp_HI0043"/>
    <property type="match status" value="1"/>
</dbReference>
<evidence type="ECO:0000256" key="1">
    <source>
        <dbReference type="ARBA" id="ARBA00004429"/>
    </source>
</evidence>
<proteinExistence type="inferred from homology"/>
<dbReference type="InterPro" id="IPR006507">
    <property type="entry name" value="UPF0283"/>
</dbReference>
<comment type="subcellular location">
    <subcellularLocation>
        <location evidence="1">Cell inner membrane</location>
        <topology evidence="1">Multi-pass membrane protein</topology>
    </subcellularLocation>
</comment>
<dbReference type="InterPro" id="IPR021147">
    <property type="entry name" value="DUF697"/>
</dbReference>
<dbReference type="EMBL" id="CP069370">
    <property type="protein sequence ID" value="QYZ68355.1"/>
    <property type="molecule type" value="Genomic_DNA"/>
</dbReference>
<dbReference type="GO" id="GO:0005886">
    <property type="term" value="C:plasma membrane"/>
    <property type="evidence" value="ECO:0007669"/>
    <property type="project" value="UniProtKB-SubCell"/>
</dbReference>
<keyword evidence="3" id="KW-1003">Cell membrane</keyword>
<organism evidence="9 10">
    <name type="scientific">Neotabrizicola shimadae</name>
    <dbReference type="NCBI Taxonomy" id="2807096"/>
    <lineage>
        <taxon>Bacteria</taxon>
        <taxon>Pseudomonadati</taxon>
        <taxon>Pseudomonadota</taxon>
        <taxon>Alphaproteobacteria</taxon>
        <taxon>Rhodobacterales</taxon>
        <taxon>Paracoccaceae</taxon>
        <taxon>Neotabrizicola</taxon>
    </lineage>
</organism>
<dbReference type="Proteomes" id="UP000826300">
    <property type="component" value="Chromosome"/>
</dbReference>
<dbReference type="KEGG" id="nsm:JO391_11195"/>
<accession>A0A8G0ZTH1</accession>
<sequence>MTEDPRAPAPVVIHLEGEAPDAGAAPAVPEPLPEGRAMQAAAALAGARRPASVRFALWAFGALFSFALSVAAWNFVTGLFAANGVLGWVALALVGLAVLSLLVLAVQELAAYARLGRIDHLRDRVATAAAGHDLAAARKAAAGVTGLYAGRAEMAWARARLEERAGEVLDADALLGLTETELLGPLDQRVRREIEAAARQVATVTAFVPLALADVAMALWANLRMIRRIAEIYGGKSGSFGSWRLLRRVFSHLVATGAIALTDDLIHSVAGGGLLSKVSRRFGEGVVNAALTARVGVAAMEVCRPMPFASLERPRIPNLVSRGLAGLFGSDKEPG</sequence>
<gene>
    <name evidence="9" type="ORF">JO391_11195</name>
</gene>
<evidence type="ECO:0000256" key="3">
    <source>
        <dbReference type="ARBA" id="ARBA00022475"/>
    </source>
</evidence>
<evidence type="ECO:0000256" key="2">
    <source>
        <dbReference type="ARBA" id="ARBA00008255"/>
    </source>
</evidence>
<evidence type="ECO:0000256" key="7">
    <source>
        <dbReference type="ARBA" id="ARBA00023136"/>
    </source>
</evidence>
<evidence type="ECO:0000256" key="4">
    <source>
        <dbReference type="ARBA" id="ARBA00022519"/>
    </source>
</evidence>
<evidence type="ECO:0000256" key="5">
    <source>
        <dbReference type="ARBA" id="ARBA00022692"/>
    </source>
</evidence>
<name>A0A8G0ZTH1_9RHOB</name>
<dbReference type="PANTHER" id="PTHR39342:SF1">
    <property type="entry name" value="UPF0283 MEMBRANE PROTEIN YCJF"/>
    <property type="match status" value="1"/>
</dbReference>
<keyword evidence="4" id="KW-0997">Cell inner membrane</keyword>
<evidence type="ECO:0000256" key="8">
    <source>
        <dbReference type="SAM" id="Phobius"/>
    </source>
</evidence>
<evidence type="ECO:0000313" key="9">
    <source>
        <dbReference type="EMBL" id="QYZ68355.1"/>
    </source>
</evidence>
<feature type="transmembrane region" description="Helical" evidence="8">
    <location>
        <begin position="85"/>
        <end position="106"/>
    </location>
</feature>
<reference evidence="9" key="1">
    <citation type="submission" date="2021-02" db="EMBL/GenBank/DDBJ databases">
        <title>Rhodobacter shimadae sp. nov., an aerobic anoxygenic phototrophic bacterium isolated from a hot spring.</title>
        <authorList>
            <person name="Muramatsu S."/>
            <person name="Haruta S."/>
            <person name="Hirose S."/>
            <person name="Hanada S."/>
        </authorList>
    </citation>
    <scope>NUCLEOTIDE SEQUENCE</scope>
    <source>
        <strain evidence="9">N10</strain>
    </source>
</reference>
<feature type="transmembrane region" description="Helical" evidence="8">
    <location>
        <begin position="201"/>
        <end position="221"/>
    </location>
</feature>
<evidence type="ECO:0000313" key="10">
    <source>
        <dbReference type="Proteomes" id="UP000826300"/>
    </source>
</evidence>
<dbReference type="Pfam" id="PF05128">
    <property type="entry name" value="DUF697"/>
    <property type="match status" value="1"/>
</dbReference>
<keyword evidence="6 8" id="KW-1133">Transmembrane helix</keyword>